<dbReference type="NCBIfam" id="TIGR02118">
    <property type="entry name" value="EthD family reductase"/>
    <property type="match status" value="1"/>
</dbReference>
<dbReference type="Pfam" id="PF09448">
    <property type="entry name" value="MmlI"/>
    <property type="match status" value="1"/>
</dbReference>
<evidence type="ECO:0000259" key="1">
    <source>
        <dbReference type="Pfam" id="PF09448"/>
    </source>
</evidence>
<feature type="domain" description="4-Methylmuconolactone methyl-isomerase" evidence="1">
    <location>
        <begin position="13"/>
        <end position="116"/>
    </location>
</feature>
<name>A0A356LLP7_9BURK</name>
<dbReference type="InterPro" id="IPR009799">
    <property type="entry name" value="EthD_dom"/>
</dbReference>
<dbReference type="Proteomes" id="UP000264036">
    <property type="component" value="Unassembled WGS sequence"/>
</dbReference>
<dbReference type="AlphaFoldDB" id="A0A356LLP7"/>
<comment type="caution">
    <text evidence="2">The sequence shown here is derived from an EMBL/GenBank/DDBJ whole genome shotgun (WGS) entry which is preliminary data.</text>
</comment>
<evidence type="ECO:0000313" key="2">
    <source>
        <dbReference type="EMBL" id="HBP31876.1"/>
    </source>
</evidence>
<dbReference type="Gene3D" id="3.30.70.100">
    <property type="match status" value="1"/>
</dbReference>
<dbReference type="InterPro" id="IPR011008">
    <property type="entry name" value="Dimeric_a/b-barrel"/>
</dbReference>
<accession>A0A356LLP7</accession>
<dbReference type="SUPFAM" id="SSF54909">
    <property type="entry name" value="Dimeric alpha+beta barrel"/>
    <property type="match status" value="1"/>
</dbReference>
<gene>
    <name evidence="2" type="ORF">DD666_21010</name>
</gene>
<dbReference type="EMBL" id="DOEK01000046">
    <property type="protein sequence ID" value="HBP31876.1"/>
    <property type="molecule type" value="Genomic_DNA"/>
</dbReference>
<organism evidence="2 3">
    <name type="scientific">Advenella kashmirensis</name>
    <dbReference type="NCBI Taxonomy" id="310575"/>
    <lineage>
        <taxon>Bacteria</taxon>
        <taxon>Pseudomonadati</taxon>
        <taxon>Pseudomonadota</taxon>
        <taxon>Betaproteobacteria</taxon>
        <taxon>Burkholderiales</taxon>
        <taxon>Alcaligenaceae</taxon>
    </lineage>
</organism>
<proteinExistence type="predicted"/>
<sequence length="130" mass="14839">MSNKPETTMHRKMVKRISLLTRKEGMSKDEFLSHWNDHLPISHDVPGLRRYVLSHIISEPQRADVPVHWDLGEVDGIAETWFDSQEATDKAFQSPEGKRWLAHGASFIGRQKTFVVEEEVVISGTDAESL</sequence>
<protein>
    <recommendedName>
        <fullName evidence="1">4-Methylmuconolactone methyl-isomerase domain-containing protein</fullName>
    </recommendedName>
</protein>
<reference evidence="2 3" key="1">
    <citation type="journal article" date="2018" name="Nat. Biotechnol.">
        <title>A standardized bacterial taxonomy based on genome phylogeny substantially revises the tree of life.</title>
        <authorList>
            <person name="Parks D.H."/>
            <person name="Chuvochina M."/>
            <person name="Waite D.W."/>
            <person name="Rinke C."/>
            <person name="Skarshewski A."/>
            <person name="Chaumeil P.A."/>
            <person name="Hugenholtz P."/>
        </authorList>
    </citation>
    <scope>NUCLEOTIDE SEQUENCE [LARGE SCALE GENOMIC DNA]</scope>
    <source>
        <strain evidence="2">UBA10707</strain>
    </source>
</reference>
<evidence type="ECO:0000313" key="3">
    <source>
        <dbReference type="Proteomes" id="UP000264036"/>
    </source>
</evidence>
<dbReference type="GO" id="GO:0016491">
    <property type="term" value="F:oxidoreductase activity"/>
    <property type="evidence" value="ECO:0007669"/>
    <property type="project" value="InterPro"/>
</dbReference>
<dbReference type="InterPro" id="IPR018566">
    <property type="entry name" value="MeMu_Me-Isoase"/>
</dbReference>